<protein>
    <submittedName>
        <fullName evidence="2">Aldo/keto reductase</fullName>
        <ecNumber evidence="2">1.1.1.-</ecNumber>
    </submittedName>
</protein>
<dbReference type="GO" id="GO:0016491">
    <property type="term" value="F:oxidoreductase activity"/>
    <property type="evidence" value="ECO:0007669"/>
    <property type="project" value="UniProtKB-KW"/>
</dbReference>
<evidence type="ECO:0000313" key="3">
    <source>
        <dbReference type="Proteomes" id="UP001172142"/>
    </source>
</evidence>
<dbReference type="RefSeq" id="WP_301854638.1">
    <property type="nucleotide sequence ID" value="NZ_JAUJWU010000001.1"/>
</dbReference>
<dbReference type="PRINTS" id="PR00069">
    <property type="entry name" value="ALDKETRDTASE"/>
</dbReference>
<dbReference type="CDD" id="cd19086">
    <property type="entry name" value="AKR_AKR11C1"/>
    <property type="match status" value="1"/>
</dbReference>
<dbReference type="Gene3D" id="3.20.20.100">
    <property type="entry name" value="NADP-dependent oxidoreductase domain"/>
    <property type="match status" value="1"/>
</dbReference>
<feature type="domain" description="NADP-dependent oxidoreductase" evidence="1">
    <location>
        <begin position="15"/>
        <end position="289"/>
    </location>
</feature>
<dbReference type="InterPro" id="IPR020471">
    <property type="entry name" value="AKR"/>
</dbReference>
<dbReference type="Proteomes" id="UP001172142">
    <property type="component" value="Unassembled WGS sequence"/>
</dbReference>
<sequence>MKKNTLGQSELKVSEIGLGCMSLPLDTQLAAAIIDEAVANGINYFDTADFYNKGENEELVGVLLKKHRQDVIIATKVGNQWSADSDEVKWNATKSYITEQVHNSLKRLQTDYIDLYQLHGGMVTDNTEETIEAFESLKKEGLIRAYGISSIRPNVIRRFLKNSDIASIMMQYSLLDRRPEEYLEEIGTAGRSVVTRGSLAKGLLTNEGLKRAYNSGGYLTYDEEELTTTLQQLQEVHPNLHALSLHSVLQNPAVASVVAGASSASQIKDTLTAYETAVSPEQIKQARQLAKLDQYKEHRE</sequence>
<dbReference type="EC" id="1.1.1.-" evidence="2"/>
<dbReference type="InterPro" id="IPR023210">
    <property type="entry name" value="NADP_OxRdtase_dom"/>
</dbReference>
<evidence type="ECO:0000259" key="1">
    <source>
        <dbReference type="Pfam" id="PF00248"/>
    </source>
</evidence>
<dbReference type="InterPro" id="IPR036812">
    <property type="entry name" value="NAD(P)_OxRdtase_dom_sf"/>
</dbReference>
<organism evidence="2 3">
    <name type="scientific">Planococcus shenhongbingii</name>
    <dbReference type="NCBI Taxonomy" id="3058398"/>
    <lineage>
        <taxon>Bacteria</taxon>
        <taxon>Bacillati</taxon>
        <taxon>Bacillota</taxon>
        <taxon>Bacilli</taxon>
        <taxon>Bacillales</taxon>
        <taxon>Caryophanaceae</taxon>
        <taxon>Planococcus</taxon>
    </lineage>
</organism>
<accession>A0ABT8N887</accession>
<dbReference type="SUPFAM" id="SSF51430">
    <property type="entry name" value="NAD(P)-linked oxidoreductase"/>
    <property type="match status" value="1"/>
</dbReference>
<reference evidence="2 3" key="1">
    <citation type="submission" date="2023-07" db="EMBL/GenBank/DDBJ databases">
        <title>Novel species in genus Planococcus.</title>
        <authorList>
            <person name="Ning S."/>
        </authorList>
    </citation>
    <scope>NUCLEOTIDE SEQUENCE [LARGE SCALE GENOMIC DNA]</scope>
    <source>
        <strain evidence="2 3">N017</strain>
    </source>
</reference>
<name>A0ABT8N887_9BACL</name>
<dbReference type="EMBL" id="JAUJWU010000001">
    <property type="protein sequence ID" value="MDN7244097.1"/>
    <property type="molecule type" value="Genomic_DNA"/>
</dbReference>
<keyword evidence="3" id="KW-1185">Reference proteome</keyword>
<comment type="caution">
    <text evidence="2">The sequence shown here is derived from an EMBL/GenBank/DDBJ whole genome shotgun (WGS) entry which is preliminary data.</text>
</comment>
<dbReference type="PANTHER" id="PTHR43312">
    <property type="entry name" value="D-THREO-ALDOSE 1-DEHYDROGENASE"/>
    <property type="match status" value="1"/>
</dbReference>
<gene>
    <name evidence="2" type="ORF">QWY13_01240</name>
</gene>
<evidence type="ECO:0000313" key="2">
    <source>
        <dbReference type="EMBL" id="MDN7244097.1"/>
    </source>
</evidence>
<proteinExistence type="predicted"/>
<dbReference type="InterPro" id="IPR053135">
    <property type="entry name" value="AKR2_Oxidoreductase"/>
</dbReference>
<dbReference type="PANTHER" id="PTHR43312:SF1">
    <property type="entry name" value="NADP-DEPENDENT OXIDOREDUCTASE DOMAIN-CONTAINING PROTEIN"/>
    <property type="match status" value="1"/>
</dbReference>
<dbReference type="Pfam" id="PF00248">
    <property type="entry name" value="Aldo_ket_red"/>
    <property type="match status" value="1"/>
</dbReference>
<keyword evidence="2" id="KW-0560">Oxidoreductase</keyword>